<feature type="region of interest" description="Disordered" evidence="1">
    <location>
        <begin position="430"/>
        <end position="458"/>
    </location>
</feature>
<name>A0A2J6PX52_9HELO</name>
<feature type="non-terminal residue" evidence="3">
    <location>
        <position position="1"/>
    </location>
</feature>
<keyword evidence="2" id="KW-0812">Transmembrane</keyword>
<feature type="transmembrane region" description="Helical" evidence="2">
    <location>
        <begin position="365"/>
        <end position="389"/>
    </location>
</feature>
<reference evidence="3 4" key="1">
    <citation type="submission" date="2016-05" db="EMBL/GenBank/DDBJ databases">
        <title>A degradative enzymes factory behind the ericoid mycorrhizal symbiosis.</title>
        <authorList>
            <consortium name="DOE Joint Genome Institute"/>
            <person name="Martino E."/>
            <person name="Morin E."/>
            <person name="Grelet G."/>
            <person name="Kuo A."/>
            <person name="Kohler A."/>
            <person name="Daghino S."/>
            <person name="Barry K."/>
            <person name="Choi C."/>
            <person name="Cichocki N."/>
            <person name="Clum A."/>
            <person name="Copeland A."/>
            <person name="Hainaut M."/>
            <person name="Haridas S."/>
            <person name="Labutti K."/>
            <person name="Lindquist E."/>
            <person name="Lipzen A."/>
            <person name="Khouja H.-R."/>
            <person name="Murat C."/>
            <person name="Ohm R."/>
            <person name="Olson A."/>
            <person name="Spatafora J."/>
            <person name="Veneault-Fourrey C."/>
            <person name="Henrissat B."/>
            <person name="Grigoriev I."/>
            <person name="Martin F."/>
            <person name="Perotto S."/>
        </authorList>
    </citation>
    <scope>NUCLEOTIDE SEQUENCE [LARGE SCALE GENOMIC DNA]</scope>
    <source>
        <strain evidence="3 4">UAMH 7357</strain>
    </source>
</reference>
<keyword evidence="2" id="KW-0472">Membrane</keyword>
<keyword evidence="2" id="KW-1133">Transmembrane helix</keyword>
<proteinExistence type="predicted"/>
<evidence type="ECO:0000313" key="3">
    <source>
        <dbReference type="EMBL" id="PMD18587.1"/>
    </source>
</evidence>
<keyword evidence="4" id="KW-1185">Reference proteome</keyword>
<accession>A0A2J6PX52</accession>
<dbReference type="EMBL" id="KZ613493">
    <property type="protein sequence ID" value="PMD18587.1"/>
    <property type="molecule type" value="Genomic_DNA"/>
</dbReference>
<organism evidence="3 4">
    <name type="scientific">Hyaloscypha hepaticicola</name>
    <dbReference type="NCBI Taxonomy" id="2082293"/>
    <lineage>
        <taxon>Eukaryota</taxon>
        <taxon>Fungi</taxon>
        <taxon>Dikarya</taxon>
        <taxon>Ascomycota</taxon>
        <taxon>Pezizomycotina</taxon>
        <taxon>Leotiomycetes</taxon>
        <taxon>Helotiales</taxon>
        <taxon>Hyaloscyphaceae</taxon>
        <taxon>Hyaloscypha</taxon>
    </lineage>
</organism>
<protein>
    <submittedName>
        <fullName evidence="3">Uncharacterized protein</fullName>
    </submittedName>
</protein>
<gene>
    <name evidence="3" type="ORF">NA56DRAFT_726653</name>
</gene>
<dbReference type="Proteomes" id="UP000235672">
    <property type="component" value="Unassembled WGS sequence"/>
</dbReference>
<dbReference type="AlphaFoldDB" id="A0A2J6PX52"/>
<evidence type="ECO:0000313" key="4">
    <source>
        <dbReference type="Proteomes" id="UP000235672"/>
    </source>
</evidence>
<evidence type="ECO:0000256" key="2">
    <source>
        <dbReference type="SAM" id="Phobius"/>
    </source>
</evidence>
<feature type="compositionally biased region" description="Low complexity" evidence="1">
    <location>
        <begin position="434"/>
        <end position="449"/>
    </location>
</feature>
<sequence length="506" mass="55437">YHDIVPEPLEQRLFEPPLPLSQTFLYNAYNFKMSFNEEENRKRLLQMRSAGYSSQYGHGYGYQAPPMAQPVQYNAFQQNYFRHQAPQNAPTGPKNFGRNQGGYYAGGAGNRRYEPRSIPTQYSMATPSASSQREIVSPSGPAQMPIATASPSITAIAKPVEAASTSITAETNQVEAASNSITSPANPAPYQPFPDPDVPFFNKIGAYTLAVIEPSDSACSDCKKTAFKMRMSKGQVAKVLDGKEIPQEFEAICEHALQKKFDSACRSTMPAEQCRYCTISFYEFRQAQFIERITKLCYVGGKKGKERNTYLPPVDNLDEKHPHNWTAPAIHGIINETSKISSSNFEEALKHANVECPSTPKKPRLGIWLLFVLSLGFLVSFTGFLRYVLQAGSTQPPIMSVNTTQSEWDYIYIPPVSNVFILPTSPSSAEYQHPTNTSTSSPTGTFTQPAGPTPSPEPSISTYDTIVGTFSMAVGTPAKVAALVAGVSFVVGALRFGPSIVASFTE</sequence>
<evidence type="ECO:0000256" key="1">
    <source>
        <dbReference type="SAM" id="MobiDB-lite"/>
    </source>
</evidence>